<gene>
    <name evidence="2" type="ORF">PAUS00366_LOCUS15805</name>
</gene>
<protein>
    <submittedName>
        <fullName evidence="2">Uncharacterized protein</fullName>
    </submittedName>
</protein>
<accession>A0A7S4AQC9</accession>
<feature type="compositionally biased region" description="Low complexity" evidence="1">
    <location>
        <begin position="300"/>
        <end position="311"/>
    </location>
</feature>
<feature type="compositionally biased region" description="Low complexity" evidence="1">
    <location>
        <begin position="342"/>
        <end position="351"/>
    </location>
</feature>
<feature type="compositionally biased region" description="Low complexity" evidence="1">
    <location>
        <begin position="163"/>
        <end position="172"/>
    </location>
</feature>
<proteinExistence type="predicted"/>
<feature type="compositionally biased region" description="Low complexity" evidence="1">
    <location>
        <begin position="229"/>
        <end position="239"/>
    </location>
</feature>
<dbReference type="EMBL" id="HBIX01022709">
    <property type="protein sequence ID" value="CAE0723049.1"/>
    <property type="molecule type" value="Transcribed_RNA"/>
</dbReference>
<dbReference type="AlphaFoldDB" id="A0A7S4AQC9"/>
<feature type="region of interest" description="Disordered" evidence="1">
    <location>
        <begin position="147"/>
        <end position="175"/>
    </location>
</feature>
<reference evidence="2" key="1">
    <citation type="submission" date="2021-01" db="EMBL/GenBank/DDBJ databases">
        <authorList>
            <person name="Corre E."/>
            <person name="Pelletier E."/>
            <person name="Niang G."/>
            <person name="Scheremetjew M."/>
            <person name="Finn R."/>
            <person name="Kale V."/>
            <person name="Holt S."/>
            <person name="Cochrane G."/>
            <person name="Meng A."/>
            <person name="Brown T."/>
            <person name="Cohen L."/>
        </authorList>
    </citation>
    <scope>NUCLEOTIDE SEQUENCE</scope>
    <source>
        <strain evidence="2">10249 10 AB</strain>
    </source>
</reference>
<feature type="compositionally biased region" description="Polar residues" evidence="1">
    <location>
        <begin position="255"/>
        <end position="266"/>
    </location>
</feature>
<sequence length="375" mass="42397">MPRTHAFFQCQQHYHWCTSAMEHSMKQNMGLFSTTIRRRRRPRPQTATAVDTDVSSSNDIASAVEIARARANASDLRRFSGSSCSMETRDPCDRTLKQDVSAEFWNFDWNDKKSDKSGSCSANDTNEDWYRTGGYYYSELWWNARDSTSGSDETNTTSNGAKNNNDNENSHNSGQRGTEMMFEQLTQALVANINDDGTTTEEDNGDFVWAIRCSPDESDDNDEGEGEAKIAAEGSAKKASQARRKAPPIHIANRHTPNSTKATSRSLPMRDHRSNTRSILRWFTKQSSSRPITRRRKSHTISSSSASIMAAVADDREHNIRRNRDEGSNKKGNKKEKKKQSHGSSNHSGQSNDDDVAYRELRNRIRDTYFLDGIL</sequence>
<feature type="compositionally biased region" description="Basic and acidic residues" evidence="1">
    <location>
        <begin position="313"/>
        <end position="329"/>
    </location>
</feature>
<feature type="compositionally biased region" description="Polar residues" evidence="1">
    <location>
        <begin position="147"/>
        <end position="162"/>
    </location>
</feature>
<feature type="region of interest" description="Disordered" evidence="1">
    <location>
        <begin position="212"/>
        <end position="357"/>
    </location>
</feature>
<organism evidence="2">
    <name type="scientific">Pseudo-nitzschia australis</name>
    <dbReference type="NCBI Taxonomy" id="44445"/>
    <lineage>
        <taxon>Eukaryota</taxon>
        <taxon>Sar</taxon>
        <taxon>Stramenopiles</taxon>
        <taxon>Ochrophyta</taxon>
        <taxon>Bacillariophyta</taxon>
        <taxon>Bacillariophyceae</taxon>
        <taxon>Bacillariophycidae</taxon>
        <taxon>Bacillariales</taxon>
        <taxon>Bacillariaceae</taxon>
        <taxon>Pseudo-nitzschia</taxon>
    </lineage>
</organism>
<evidence type="ECO:0000313" key="2">
    <source>
        <dbReference type="EMBL" id="CAE0723049.1"/>
    </source>
</evidence>
<evidence type="ECO:0000256" key="1">
    <source>
        <dbReference type="SAM" id="MobiDB-lite"/>
    </source>
</evidence>
<feature type="compositionally biased region" description="Basic residues" evidence="1">
    <location>
        <begin position="331"/>
        <end position="341"/>
    </location>
</feature>
<feature type="compositionally biased region" description="Acidic residues" evidence="1">
    <location>
        <begin position="216"/>
        <end position="225"/>
    </location>
</feature>
<name>A0A7S4AQC9_9STRA</name>